<feature type="signal peptide" evidence="1">
    <location>
        <begin position="1"/>
        <end position="20"/>
    </location>
</feature>
<evidence type="ECO:0000259" key="2">
    <source>
        <dbReference type="Pfam" id="PF07589"/>
    </source>
</evidence>
<dbReference type="NCBIfam" id="TIGR02595">
    <property type="entry name" value="PEP_CTERM"/>
    <property type="match status" value="1"/>
</dbReference>
<sequence>MNKARYTVGILLLLAAAAQADVVYQDSFDGDGLGTNAGIGGGAAQTQGGGSWGDDGDATYNNTGTSFSDSALLYSTNSFQSAGGVELTVNYTCNSVATAGRNLFGFGLLADASSWSAVDDNSPFAELSSVYSIGVNLITESGVPVGLNFADESTVTTLDGDAIGAGTDREVVIRVEDDGIGGADWTLSIAGTEQGSGNIASFDFTKSFSFAAYGQDNERTKIINSVSLEAIPEPAALTLVGLAGFGFLWLKRRFG</sequence>
<accession>A0A6C2U0R9</accession>
<dbReference type="InterPro" id="IPR013424">
    <property type="entry name" value="Ice-binding_C"/>
</dbReference>
<keyword evidence="1" id="KW-0732">Signal</keyword>
<reference evidence="3 4" key="1">
    <citation type="submission" date="2019-04" db="EMBL/GenBank/DDBJ databases">
        <authorList>
            <person name="Van Vliet M D."/>
        </authorList>
    </citation>
    <scope>NUCLEOTIDE SEQUENCE [LARGE SCALE GENOMIC DNA]</scope>
    <source>
        <strain evidence="3 4">F1</strain>
    </source>
</reference>
<dbReference type="Proteomes" id="UP000366872">
    <property type="component" value="Unassembled WGS sequence"/>
</dbReference>
<evidence type="ECO:0000313" key="4">
    <source>
        <dbReference type="Proteomes" id="UP000366872"/>
    </source>
</evidence>
<feature type="chain" id="PRO_5025511618" description="Ice-binding protein C-terminal domain-containing protein" evidence="1">
    <location>
        <begin position="21"/>
        <end position="255"/>
    </location>
</feature>
<evidence type="ECO:0000313" key="3">
    <source>
        <dbReference type="EMBL" id="VGO12986.1"/>
    </source>
</evidence>
<evidence type="ECO:0000256" key="1">
    <source>
        <dbReference type="SAM" id="SignalP"/>
    </source>
</evidence>
<proteinExistence type="predicted"/>
<dbReference type="Pfam" id="PF07589">
    <property type="entry name" value="PEP-CTERM"/>
    <property type="match status" value="1"/>
</dbReference>
<dbReference type="AlphaFoldDB" id="A0A6C2U0R9"/>
<dbReference type="EMBL" id="CAAHFG010000001">
    <property type="protein sequence ID" value="VGO12986.1"/>
    <property type="molecule type" value="Genomic_DNA"/>
</dbReference>
<name>A0A6C2U0R9_PONDE</name>
<organism evidence="3 4">
    <name type="scientific">Pontiella desulfatans</name>
    <dbReference type="NCBI Taxonomy" id="2750659"/>
    <lineage>
        <taxon>Bacteria</taxon>
        <taxon>Pseudomonadati</taxon>
        <taxon>Kiritimatiellota</taxon>
        <taxon>Kiritimatiellia</taxon>
        <taxon>Kiritimatiellales</taxon>
        <taxon>Pontiellaceae</taxon>
        <taxon>Pontiella</taxon>
    </lineage>
</organism>
<gene>
    <name evidence="3" type="ORF">PDESU_01540</name>
</gene>
<keyword evidence="4" id="KW-1185">Reference proteome</keyword>
<protein>
    <recommendedName>
        <fullName evidence="2">Ice-binding protein C-terminal domain-containing protein</fullName>
    </recommendedName>
</protein>
<feature type="domain" description="Ice-binding protein C-terminal" evidence="2">
    <location>
        <begin position="230"/>
        <end position="253"/>
    </location>
</feature>